<dbReference type="Gene3D" id="1.10.1200.10">
    <property type="entry name" value="ACP-like"/>
    <property type="match status" value="1"/>
</dbReference>
<protein>
    <recommendedName>
        <fullName evidence="7">Carrier domain-containing protein</fullName>
    </recommendedName>
</protein>
<name>A0A168IPI6_9BACL</name>
<dbReference type="Pfam" id="PF00668">
    <property type="entry name" value="Condensation"/>
    <property type="match status" value="1"/>
</dbReference>
<dbReference type="Gene3D" id="3.30.559.30">
    <property type="entry name" value="Nonribosomal peptide synthetase, condensation domain"/>
    <property type="match status" value="2"/>
</dbReference>
<dbReference type="InterPro" id="IPR010071">
    <property type="entry name" value="AA_adenyl_dom"/>
</dbReference>
<dbReference type="EMBL" id="LVJH01000043">
    <property type="protein sequence ID" value="OAB39548.1"/>
    <property type="molecule type" value="Genomic_DNA"/>
</dbReference>
<dbReference type="GO" id="GO:0003824">
    <property type="term" value="F:catalytic activity"/>
    <property type="evidence" value="ECO:0007669"/>
    <property type="project" value="UniProtKB-KW"/>
</dbReference>
<proteinExistence type="inferred from homology"/>
<dbReference type="AlphaFoldDB" id="A0A168IPI6"/>
<dbReference type="SUPFAM" id="SSF56801">
    <property type="entry name" value="Acetyl-CoA synthetase-like"/>
    <property type="match status" value="1"/>
</dbReference>
<dbReference type="InterPro" id="IPR045851">
    <property type="entry name" value="AMP-bd_C_sf"/>
</dbReference>
<dbReference type="PROSITE" id="PS00455">
    <property type="entry name" value="AMP_BINDING"/>
    <property type="match status" value="1"/>
</dbReference>
<dbReference type="InterPro" id="IPR001242">
    <property type="entry name" value="Condensation_dom"/>
</dbReference>
<dbReference type="InterPro" id="IPR020806">
    <property type="entry name" value="PKS_PP-bd"/>
</dbReference>
<gene>
    <name evidence="8" type="ORF">PGLA_19310</name>
</gene>
<dbReference type="PANTHER" id="PTHR45527">
    <property type="entry name" value="NONRIBOSOMAL PEPTIDE SYNTHETASE"/>
    <property type="match status" value="1"/>
</dbReference>
<evidence type="ECO:0000256" key="1">
    <source>
        <dbReference type="ARBA" id="ARBA00006432"/>
    </source>
</evidence>
<dbReference type="GO" id="GO:0017000">
    <property type="term" value="P:antibiotic biosynthetic process"/>
    <property type="evidence" value="ECO:0007669"/>
    <property type="project" value="UniProtKB-KW"/>
</dbReference>
<dbReference type="InterPro" id="IPR020459">
    <property type="entry name" value="AMP-binding"/>
</dbReference>
<dbReference type="FunFam" id="3.40.50.12780:FF:000012">
    <property type="entry name" value="Non-ribosomal peptide synthetase"/>
    <property type="match status" value="1"/>
</dbReference>
<dbReference type="InterPro" id="IPR000873">
    <property type="entry name" value="AMP-dep_synth/lig_dom"/>
</dbReference>
<dbReference type="PRINTS" id="PR00154">
    <property type="entry name" value="AMPBINDING"/>
</dbReference>
<keyword evidence="9" id="KW-1185">Reference proteome</keyword>
<keyword evidence="5" id="KW-0045">Antibiotic biosynthesis</keyword>
<evidence type="ECO:0000256" key="2">
    <source>
        <dbReference type="ARBA" id="ARBA00022450"/>
    </source>
</evidence>
<dbReference type="Pfam" id="PF00501">
    <property type="entry name" value="AMP-binding"/>
    <property type="match status" value="1"/>
</dbReference>
<dbReference type="Pfam" id="PF00550">
    <property type="entry name" value="PP-binding"/>
    <property type="match status" value="1"/>
</dbReference>
<evidence type="ECO:0000256" key="6">
    <source>
        <dbReference type="ARBA" id="ARBA00023268"/>
    </source>
</evidence>
<dbReference type="FunFam" id="3.30.300.30:FF:000010">
    <property type="entry name" value="Enterobactin synthetase component F"/>
    <property type="match status" value="1"/>
</dbReference>
<reference evidence="8 9" key="1">
    <citation type="submission" date="2016-03" db="EMBL/GenBank/DDBJ databases">
        <title>Draft genome sequence of Paenibacillus glacialis DSM 22343.</title>
        <authorList>
            <person name="Shin S.-K."/>
            <person name="Yi H."/>
        </authorList>
    </citation>
    <scope>NUCLEOTIDE SEQUENCE [LARGE SCALE GENOMIC DNA]</scope>
    <source>
        <strain evidence="8 9">DSM 22343</strain>
    </source>
</reference>
<evidence type="ECO:0000313" key="8">
    <source>
        <dbReference type="EMBL" id="OAB39548.1"/>
    </source>
</evidence>
<dbReference type="STRING" id="494026.PGLA_19310"/>
<evidence type="ECO:0000256" key="5">
    <source>
        <dbReference type="ARBA" id="ARBA00023194"/>
    </source>
</evidence>
<keyword evidence="3" id="KW-0597">Phosphoprotein</keyword>
<dbReference type="InterPro" id="IPR020845">
    <property type="entry name" value="AMP-binding_CS"/>
</dbReference>
<dbReference type="Gene3D" id="3.30.300.30">
    <property type="match status" value="1"/>
</dbReference>
<keyword evidence="4" id="KW-0677">Repeat</keyword>
<dbReference type="NCBIfam" id="TIGR01733">
    <property type="entry name" value="AA-adenyl-dom"/>
    <property type="match status" value="1"/>
</dbReference>
<dbReference type="GO" id="GO:0005737">
    <property type="term" value="C:cytoplasm"/>
    <property type="evidence" value="ECO:0007669"/>
    <property type="project" value="TreeGrafter"/>
</dbReference>
<keyword evidence="2" id="KW-0596">Phosphopantetheine</keyword>
<dbReference type="Gene3D" id="2.30.38.10">
    <property type="entry name" value="Luciferase, Domain 3"/>
    <property type="match status" value="1"/>
</dbReference>
<dbReference type="InterPro" id="IPR036736">
    <property type="entry name" value="ACP-like_sf"/>
</dbReference>
<dbReference type="SUPFAM" id="SSF47336">
    <property type="entry name" value="ACP-like"/>
    <property type="match status" value="1"/>
</dbReference>
<evidence type="ECO:0000256" key="3">
    <source>
        <dbReference type="ARBA" id="ARBA00022553"/>
    </source>
</evidence>
<dbReference type="PANTHER" id="PTHR45527:SF1">
    <property type="entry name" value="FATTY ACID SYNTHASE"/>
    <property type="match status" value="1"/>
</dbReference>
<dbReference type="OrthoDB" id="9765680at2"/>
<organism evidence="8 9">
    <name type="scientific">Paenibacillus glacialis</name>
    <dbReference type="NCBI Taxonomy" id="494026"/>
    <lineage>
        <taxon>Bacteria</taxon>
        <taxon>Bacillati</taxon>
        <taxon>Bacillota</taxon>
        <taxon>Bacilli</taxon>
        <taxon>Bacillales</taxon>
        <taxon>Paenibacillaceae</taxon>
        <taxon>Paenibacillus</taxon>
    </lineage>
</organism>
<dbReference type="InterPro" id="IPR009081">
    <property type="entry name" value="PP-bd_ACP"/>
</dbReference>
<feature type="domain" description="Carrier" evidence="7">
    <location>
        <begin position="811"/>
        <end position="886"/>
    </location>
</feature>
<dbReference type="SMART" id="SM00823">
    <property type="entry name" value="PKS_PP"/>
    <property type="match status" value="1"/>
</dbReference>
<dbReference type="PROSITE" id="PS50075">
    <property type="entry name" value="CARRIER"/>
    <property type="match status" value="1"/>
</dbReference>
<evidence type="ECO:0000256" key="4">
    <source>
        <dbReference type="ARBA" id="ARBA00022737"/>
    </source>
</evidence>
<dbReference type="CDD" id="cd05930">
    <property type="entry name" value="A_NRPS"/>
    <property type="match status" value="1"/>
</dbReference>
<dbReference type="SUPFAM" id="SSF52777">
    <property type="entry name" value="CoA-dependent acyltransferases"/>
    <property type="match status" value="2"/>
</dbReference>
<evidence type="ECO:0000313" key="9">
    <source>
        <dbReference type="Proteomes" id="UP000076967"/>
    </source>
</evidence>
<comment type="caution">
    <text evidence="8">The sequence shown here is derived from an EMBL/GenBank/DDBJ whole genome shotgun (WGS) entry which is preliminary data.</text>
</comment>
<dbReference type="GO" id="GO:0043041">
    <property type="term" value="P:amino acid activation for nonribosomal peptide biosynthetic process"/>
    <property type="evidence" value="ECO:0007669"/>
    <property type="project" value="TreeGrafter"/>
</dbReference>
<dbReference type="GO" id="GO:0031177">
    <property type="term" value="F:phosphopantetheine binding"/>
    <property type="evidence" value="ECO:0007669"/>
    <property type="project" value="InterPro"/>
</dbReference>
<dbReference type="Gene3D" id="3.40.50.980">
    <property type="match status" value="2"/>
</dbReference>
<comment type="similarity">
    <text evidence="1">Belongs to the ATP-dependent AMP-binding enzyme family.</text>
</comment>
<dbReference type="FunFam" id="3.40.50.980:FF:000001">
    <property type="entry name" value="Non-ribosomal peptide synthetase"/>
    <property type="match status" value="1"/>
</dbReference>
<keyword evidence="6" id="KW-0511">Multifunctional enzyme</keyword>
<evidence type="ECO:0000259" key="7">
    <source>
        <dbReference type="PROSITE" id="PS50075"/>
    </source>
</evidence>
<sequence length="1097" mass="122879">MDMVIQPTEETIRSIQGLWNEVRGFPSDRRGGNDDFCILEQQIRLDDELTGHLLRNAIGSNHRMYTTLLTAVYILLYKYTQDDRLIVGIPSIDVGSSNGSNGQGWVPLRIDVSEDDSLTSLLGQLEDTPNEAKLYGGAYSSEHFDERVALESDSSVPHATSEFHLRQATAVVLENIHGKSYDQHFGLLFSFRIVEQSGSAIELTIQYNEDAYSANMVENLGLQVQKMARLLVGESDLRLQDIALLDANEVKALLLSHCGVVYDSPQDDLLISSNNGDTSSVMPNPIMSIEMGPTKERSRWTLDGRFETQVRQHADETALLCGQESFTYRELDERANLLASRLRRNGVHTGVLVGLMLERTLDLVVGIIGIWKAGGAYVPIDLEYPSSRIDYMLEDTGAPVMLTQQHLLHRMSSYTGSIICIDVEDEQGTTVDKSALTHLEEISSPEDLAYIIYTSGSTGKPKGVVIEHESAIRFIEGMVEEVECVPGKAIVALASVAFDVSIHDLIMPLLYGMKVVLATQAERRDPELLDRLIVKHGVQMMVSTPMRLQMLLSGREERSCMRHLTDLMIGGEPFIPTLWDRLKPYDQLRVYNVYGPTETTVWSTVQRIVDDHPGIGKALHGVRTYILDKSGSLQPPGVAGELCISGTRLAQGYWGKSELTAKQFVMDPFFPGERMYKTGDLARFLADGSIEFLGRSDFQVKIRGYRVELEEIQLMLSRHEQISESVALLQEDQREEKWLCAYYAAEYELSSTELRSFMASRLPEYMVPQRFVWLASMPLNANGKIDRNALPRLSDDVDLTDNSKSRLSFNHLKSETEREVACFWQEVLHREDLRADDNFFDIGGNSILLVALHHRLEERYPDRLTVADLFENATLRGMAGILDTPVGEEGEMGELTMMKGMKFVTKVRDVEASTGSTFDINEMQLEESTNQELTRIAEMLDVEFVDILLTVYLYVLSDIAMTDEVAVFVKGGAGDRIVPVTLNMSHYMEFDEMISEVKRQRNGSIYYTFSSLATAAGFRAPDNGIIPWFSATDMGSVKEYMSMIGLALQLTMTESELVVSCIYDTAAWDKSGVDGLLSLYGESLEIMMNDLGEGREG</sequence>
<dbReference type="RefSeq" id="WP_068536010.1">
    <property type="nucleotide sequence ID" value="NZ_LVJH01000043.1"/>
</dbReference>
<dbReference type="Proteomes" id="UP000076967">
    <property type="component" value="Unassembled WGS sequence"/>
</dbReference>
<accession>A0A168IPI6</accession>
<dbReference type="GO" id="GO:0044550">
    <property type="term" value="P:secondary metabolite biosynthetic process"/>
    <property type="evidence" value="ECO:0007669"/>
    <property type="project" value="UniProtKB-ARBA"/>
</dbReference>